<reference evidence="7" key="1">
    <citation type="journal article" date="2019" name="Int. J. Syst. Evol. Microbiol.">
        <title>The Global Catalogue of Microorganisms (GCM) 10K type strain sequencing project: providing services to taxonomists for standard genome sequencing and annotation.</title>
        <authorList>
            <consortium name="The Broad Institute Genomics Platform"/>
            <consortium name="The Broad Institute Genome Sequencing Center for Infectious Disease"/>
            <person name="Wu L."/>
            <person name="Ma J."/>
        </authorList>
    </citation>
    <scope>NUCLEOTIDE SEQUENCE [LARGE SCALE GENOMIC DNA]</scope>
    <source>
        <strain evidence="7">NBRC 113072</strain>
    </source>
</reference>
<dbReference type="Pfam" id="PF16371">
    <property type="entry name" value="MetallophosN"/>
    <property type="match status" value="1"/>
</dbReference>
<dbReference type="Gene3D" id="2.60.40.10">
    <property type="entry name" value="Immunoglobulins"/>
    <property type="match status" value="1"/>
</dbReference>
<organism evidence="6 7">
    <name type="scientific">Mobilicoccus caccae</name>
    <dbReference type="NCBI Taxonomy" id="1859295"/>
    <lineage>
        <taxon>Bacteria</taxon>
        <taxon>Bacillati</taxon>
        <taxon>Actinomycetota</taxon>
        <taxon>Actinomycetes</taxon>
        <taxon>Micrococcales</taxon>
        <taxon>Dermatophilaceae</taxon>
        <taxon>Mobilicoccus</taxon>
    </lineage>
</organism>
<evidence type="ECO:0000259" key="4">
    <source>
        <dbReference type="Pfam" id="PF16370"/>
    </source>
</evidence>
<dbReference type="PANTHER" id="PTHR43143:SF6">
    <property type="entry name" value="BLL3016 PROTEIN"/>
    <property type="match status" value="1"/>
</dbReference>
<dbReference type="InterPro" id="IPR013783">
    <property type="entry name" value="Ig-like_fold"/>
</dbReference>
<dbReference type="Pfam" id="PF00149">
    <property type="entry name" value="Metallophos"/>
    <property type="match status" value="1"/>
</dbReference>
<evidence type="ECO:0008006" key="8">
    <source>
        <dbReference type="Google" id="ProtNLM"/>
    </source>
</evidence>
<feature type="domain" description="Calcineurin-like phosphoesterase" evidence="3">
    <location>
        <begin position="226"/>
        <end position="397"/>
    </location>
</feature>
<dbReference type="InterPro" id="IPR032285">
    <property type="entry name" value="Metallophos_N"/>
</dbReference>
<accession>A0ABQ6IV52</accession>
<comment type="caution">
    <text evidence="6">The sequence shown here is derived from an EMBL/GenBank/DDBJ whole genome shotgun (WGS) entry which is preliminary data.</text>
</comment>
<dbReference type="Pfam" id="PF16370">
    <property type="entry name" value="MetallophosC"/>
    <property type="match status" value="1"/>
</dbReference>
<keyword evidence="7" id="KW-1185">Reference proteome</keyword>
<dbReference type="InterPro" id="IPR032288">
    <property type="entry name" value="Metallophos_C"/>
</dbReference>
<dbReference type="Gene3D" id="3.60.21.10">
    <property type="match status" value="1"/>
</dbReference>
<dbReference type="InterPro" id="IPR051918">
    <property type="entry name" value="STPP_CPPED1"/>
</dbReference>
<feature type="signal peptide" evidence="2">
    <location>
        <begin position="1"/>
        <end position="23"/>
    </location>
</feature>
<feature type="domain" description="Calcineurin-like phosphoesterase C-terminal" evidence="4">
    <location>
        <begin position="426"/>
        <end position="598"/>
    </location>
</feature>
<evidence type="ECO:0000256" key="2">
    <source>
        <dbReference type="SAM" id="SignalP"/>
    </source>
</evidence>
<dbReference type="Proteomes" id="UP001157126">
    <property type="component" value="Unassembled WGS sequence"/>
</dbReference>
<dbReference type="PANTHER" id="PTHR43143">
    <property type="entry name" value="METALLOPHOSPHOESTERASE, CALCINEURIN SUPERFAMILY"/>
    <property type="match status" value="1"/>
</dbReference>
<dbReference type="RefSeq" id="WP_284304803.1">
    <property type="nucleotide sequence ID" value="NZ_BSUO01000001.1"/>
</dbReference>
<dbReference type="InterPro" id="IPR004843">
    <property type="entry name" value="Calcineurin-like_PHP"/>
</dbReference>
<dbReference type="EMBL" id="BSUO01000001">
    <property type="protein sequence ID" value="GMA41235.1"/>
    <property type="molecule type" value="Genomic_DNA"/>
</dbReference>
<evidence type="ECO:0000313" key="6">
    <source>
        <dbReference type="EMBL" id="GMA41235.1"/>
    </source>
</evidence>
<gene>
    <name evidence="6" type="ORF">GCM10025883_32800</name>
</gene>
<sequence>MPSRPLRAVVAPALVTVVGAASALSTVISPATPTAAAPASAPTATSAAADLYVGEVEVVRGPAGTKAAAAKKTVTGRVFDDQNKNSRYDGREKGVAGVVVSNGRDVTTTGKDGVYTLPVYDNMTITASQPAGYQVPVDEHNIAQFSYNHLPAGTPGKLRFGGIAPTGPVPSAVNFPMVKSKASAATKQSCITAGDLQTYSGREIAYATLGGLKDMSDRGKLDACGVLFLGDVAGDDLGLYPQMKQAMKLIDGPIRFLPGNHDLDFDATDPDHSHDTFRAQMGPEYFSYNVGDTHVIALNDVKYPCDTKVDNVGGRLGKQCTDPKNPQYNGRLDDNQLTWLKADIAATPKDKLIVIASHIPFLTYADMTSPVHQLDQVKEVYSWLEGRKVVHTSGHTHSIENLKKGDSYGPWKKVMGVDALPFPHIVAGAISGDWYSGDLNEEGVPMAFQRDGGRPGLLTLDIDGTEFKERFTVRGAKEGEKQMNVGLNTPTYRNWFTTLDTWRAKNPNNEKGAVPPLNYNDLGDPNMVTVDELGKGAWITTNFFMGATDSTVEVTVNGKTHKATRTQAAKGEDTLSGAEYSDPVAAIRQLSVGRTAQQSHSGDEQAQGYRLYRGSQYGPGAARPGNNLADRMHHLWKLDLPKDLSEGVHRAQVKATDSYGRTFTQSYAFTVVKERPQMEFRKQLFPTPQN</sequence>
<proteinExistence type="predicted"/>
<feature type="domain" description="Calcineurin-like phosphoesterase N-terminal" evidence="5">
    <location>
        <begin position="91"/>
        <end position="149"/>
    </location>
</feature>
<evidence type="ECO:0000256" key="1">
    <source>
        <dbReference type="SAM" id="MobiDB-lite"/>
    </source>
</evidence>
<dbReference type="SUPFAM" id="SSF56300">
    <property type="entry name" value="Metallo-dependent phosphatases"/>
    <property type="match status" value="1"/>
</dbReference>
<evidence type="ECO:0000313" key="7">
    <source>
        <dbReference type="Proteomes" id="UP001157126"/>
    </source>
</evidence>
<dbReference type="InterPro" id="IPR029052">
    <property type="entry name" value="Metallo-depent_PP-like"/>
</dbReference>
<evidence type="ECO:0000259" key="5">
    <source>
        <dbReference type="Pfam" id="PF16371"/>
    </source>
</evidence>
<protein>
    <recommendedName>
        <fullName evidence="8">Calcineurin-like phosphoesterase</fullName>
    </recommendedName>
</protein>
<feature type="region of interest" description="Disordered" evidence="1">
    <location>
        <begin position="592"/>
        <end position="626"/>
    </location>
</feature>
<feature type="chain" id="PRO_5045316339" description="Calcineurin-like phosphoesterase" evidence="2">
    <location>
        <begin position="24"/>
        <end position="690"/>
    </location>
</feature>
<name>A0ABQ6IV52_9MICO</name>
<evidence type="ECO:0000259" key="3">
    <source>
        <dbReference type="Pfam" id="PF00149"/>
    </source>
</evidence>
<keyword evidence="2" id="KW-0732">Signal</keyword>